<evidence type="ECO:0000256" key="2">
    <source>
        <dbReference type="ARBA" id="ARBA00022801"/>
    </source>
</evidence>
<sequence length="435" mass="45930">MNRSAGAALTRSAMCAYEGLHSRPDGPRRMNASETIAAIRADARFAKATETLAAEHGRTVQDVITLTEIPSPPFGEEQRAAAYLDMLKAHGLEDVEQDAIGNVMGIRRGYGNGEMLVVAAHLDTVFPAGTDVRVRRDGTKLFAPGVSDDTWSLAVNLAFLRALDAAGIRTRQDILFLGDVGEEGLGDLRGVRHFFEHSRYRPRVRHFLTVDSPQVEQIVSGGVGSRRYRVTFRGPGGHSYAAFGLVNPMYAMAEAARGLAAVEVPRNPPTTHCVSVVSGGTSINAIANAVTIEVDLRSASAAELEKLDKAFLAIVEKAVATENTARSTQAGSIVAEIARVGDRPAGETPAGSPIRDIAAAAVTAEGYSPSFEFSSTDANVPMSLGIPALKVGAGGRGGRAHSLEEWLDVEPTECLRGMRSTLAAILALAGMEGVG</sequence>
<evidence type="ECO:0000313" key="5">
    <source>
        <dbReference type="Proteomes" id="UP001196565"/>
    </source>
</evidence>
<organism evidence="4 5">
    <name type="scientific">Roseomonas alba</name>
    <dbReference type="NCBI Taxonomy" id="2846776"/>
    <lineage>
        <taxon>Bacteria</taxon>
        <taxon>Pseudomonadati</taxon>
        <taxon>Pseudomonadota</taxon>
        <taxon>Alphaproteobacteria</taxon>
        <taxon>Acetobacterales</taxon>
        <taxon>Roseomonadaceae</taxon>
        <taxon>Roseomonas</taxon>
    </lineage>
</organism>
<dbReference type="InterPro" id="IPR002933">
    <property type="entry name" value="Peptidase_M20"/>
</dbReference>
<name>A0ABS7AC12_9PROT</name>
<dbReference type="SUPFAM" id="SSF53187">
    <property type="entry name" value="Zn-dependent exopeptidases"/>
    <property type="match status" value="1"/>
</dbReference>
<reference evidence="4 5" key="1">
    <citation type="submission" date="2021-07" db="EMBL/GenBank/DDBJ databases">
        <authorList>
            <person name="So Y."/>
        </authorList>
    </citation>
    <scope>NUCLEOTIDE SEQUENCE [LARGE SCALE GENOMIC DNA]</scope>
    <source>
        <strain evidence="4 5">HJA6</strain>
    </source>
</reference>
<dbReference type="Gene3D" id="3.30.70.360">
    <property type="match status" value="1"/>
</dbReference>
<accession>A0ABS7AC12</accession>
<keyword evidence="2" id="KW-0378">Hydrolase</keyword>
<comment type="caution">
    <text evidence="4">The sequence shown here is derived from an EMBL/GenBank/DDBJ whole genome shotgun (WGS) entry which is preliminary data.</text>
</comment>
<evidence type="ECO:0000256" key="1">
    <source>
        <dbReference type="ARBA" id="ARBA00022723"/>
    </source>
</evidence>
<dbReference type="EMBL" id="JAHYBZ010000006">
    <property type="protein sequence ID" value="MBW6399835.1"/>
    <property type="molecule type" value="Genomic_DNA"/>
</dbReference>
<feature type="domain" description="Peptidase M20 dimerisation" evidence="3">
    <location>
        <begin position="224"/>
        <end position="318"/>
    </location>
</feature>
<dbReference type="SUPFAM" id="SSF55031">
    <property type="entry name" value="Bacterial exopeptidase dimerisation domain"/>
    <property type="match status" value="1"/>
</dbReference>
<dbReference type="Proteomes" id="UP001196565">
    <property type="component" value="Unassembled WGS sequence"/>
</dbReference>
<evidence type="ECO:0000313" key="4">
    <source>
        <dbReference type="EMBL" id="MBW6399835.1"/>
    </source>
</evidence>
<proteinExistence type="predicted"/>
<keyword evidence="5" id="KW-1185">Reference proteome</keyword>
<evidence type="ECO:0000259" key="3">
    <source>
        <dbReference type="Pfam" id="PF07687"/>
    </source>
</evidence>
<protein>
    <submittedName>
        <fullName evidence="4">M20/M25/M40 family metallo-hydrolase</fullName>
    </submittedName>
</protein>
<gene>
    <name evidence="4" type="ORF">KPL78_18395</name>
</gene>
<dbReference type="PANTHER" id="PTHR43808">
    <property type="entry name" value="ACETYLORNITHINE DEACETYLASE"/>
    <property type="match status" value="1"/>
</dbReference>
<dbReference type="Pfam" id="PF01546">
    <property type="entry name" value="Peptidase_M20"/>
    <property type="match status" value="1"/>
</dbReference>
<dbReference type="InterPro" id="IPR050072">
    <property type="entry name" value="Peptidase_M20A"/>
</dbReference>
<dbReference type="InterPro" id="IPR036264">
    <property type="entry name" value="Bact_exopeptidase_dim_dom"/>
</dbReference>
<dbReference type="Gene3D" id="3.40.630.10">
    <property type="entry name" value="Zn peptidases"/>
    <property type="match status" value="1"/>
</dbReference>
<dbReference type="Pfam" id="PF07687">
    <property type="entry name" value="M20_dimer"/>
    <property type="match status" value="1"/>
</dbReference>
<dbReference type="InterPro" id="IPR011650">
    <property type="entry name" value="Peptidase_M20_dimer"/>
</dbReference>
<keyword evidence="1" id="KW-0479">Metal-binding</keyword>
<dbReference type="PANTHER" id="PTHR43808:SF17">
    <property type="entry name" value="PEPTIDASE M20"/>
    <property type="match status" value="1"/>
</dbReference>